<sequence length="110" mass="12725">MSMFFRVWHGTCLNYFASEREATTACCKAGRSKSIWGHPRVFQLNDEGNHMPAFTFEKISPPKPRGPVPNTEEKQRGVITQILDRFVGIRMKRTADKVTSTARRDEPRRR</sequence>
<organism evidence="2">
    <name type="scientific">Rhodopseudomonas palustris (strain BisA53)</name>
    <dbReference type="NCBI Taxonomy" id="316055"/>
    <lineage>
        <taxon>Bacteria</taxon>
        <taxon>Pseudomonadati</taxon>
        <taxon>Pseudomonadota</taxon>
        <taxon>Alphaproteobacteria</taxon>
        <taxon>Hyphomicrobiales</taxon>
        <taxon>Nitrobacteraceae</taxon>
        <taxon>Rhodopseudomonas</taxon>
    </lineage>
</organism>
<protein>
    <submittedName>
        <fullName evidence="2">Uncharacterized protein</fullName>
    </submittedName>
</protein>
<dbReference type="AlphaFoldDB" id="Q07PR6"/>
<evidence type="ECO:0000256" key="1">
    <source>
        <dbReference type="SAM" id="MobiDB-lite"/>
    </source>
</evidence>
<dbReference type="HOGENOM" id="CLU_2169098_0_0_5"/>
<dbReference type="KEGG" id="rpe:RPE_2124"/>
<feature type="region of interest" description="Disordered" evidence="1">
    <location>
        <begin position="53"/>
        <end position="76"/>
    </location>
</feature>
<reference evidence="2" key="1">
    <citation type="submission" date="2006-09" db="EMBL/GenBank/DDBJ databases">
        <title>Complete sequence of Rhodopseudomonas palustris BisA53.</title>
        <authorList>
            <consortium name="US DOE Joint Genome Institute"/>
            <person name="Copeland A."/>
            <person name="Lucas S."/>
            <person name="Lapidus A."/>
            <person name="Barry K."/>
            <person name="Detter J.C."/>
            <person name="Glavina del Rio T."/>
            <person name="Hammon N."/>
            <person name="Israni S."/>
            <person name="Dalin E."/>
            <person name="Tice H."/>
            <person name="Pitluck S."/>
            <person name="Chain P."/>
            <person name="Malfatti S."/>
            <person name="Shin M."/>
            <person name="Vergez L."/>
            <person name="Schmutz J."/>
            <person name="Larimer F."/>
            <person name="Land M."/>
            <person name="Hauser L."/>
            <person name="Pelletier D.A."/>
            <person name="Kyrpides N."/>
            <person name="Kim E."/>
            <person name="Harwood C.S."/>
            <person name="Oda Y."/>
            <person name="Richardson P."/>
        </authorList>
    </citation>
    <scope>NUCLEOTIDE SEQUENCE [LARGE SCALE GENOMIC DNA]</scope>
    <source>
        <strain evidence="2">BisA53</strain>
    </source>
</reference>
<proteinExistence type="predicted"/>
<dbReference type="EMBL" id="CP000463">
    <property type="protein sequence ID" value="ABJ06068.1"/>
    <property type="molecule type" value="Genomic_DNA"/>
</dbReference>
<evidence type="ECO:0000313" key="2">
    <source>
        <dbReference type="EMBL" id="ABJ06068.1"/>
    </source>
</evidence>
<gene>
    <name evidence="2" type="ordered locus">RPE_2124</name>
</gene>
<name>Q07PR6_RHOP5</name>
<accession>Q07PR6</accession>